<dbReference type="Pfam" id="PF08279">
    <property type="entry name" value="HTH_11"/>
    <property type="match status" value="1"/>
</dbReference>
<protein>
    <submittedName>
        <fullName evidence="5">Biotin--acetyl-CoA-carboxylase ligase</fullName>
    </submittedName>
</protein>
<dbReference type="PANTHER" id="PTHR12835">
    <property type="entry name" value="BIOTIN PROTEIN LIGASE"/>
    <property type="match status" value="1"/>
</dbReference>
<keyword evidence="2" id="KW-0547">Nucleotide-binding</keyword>
<dbReference type="InterPro" id="IPR004143">
    <property type="entry name" value="BPL_LPL_catalytic"/>
</dbReference>
<dbReference type="InterPro" id="IPR036390">
    <property type="entry name" value="WH_DNA-bd_sf"/>
</dbReference>
<dbReference type="SUPFAM" id="SSF46785">
    <property type="entry name" value="Winged helix' DNA-binding domain"/>
    <property type="match status" value="1"/>
</dbReference>
<dbReference type="Gene3D" id="3.30.930.10">
    <property type="entry name" value="Bira Bifunctional Protein, Domain 2"/>
    <property type="match status" value="1"/>
</dbReference>
<evidence type="ECO:0000259" key="4">
    <source>
        <dbReference type="PROSITE" id="PS51733"/>
    </source>
</evidence>
<dbReference type="Pfam" id="PF03099">
    <property type="entry name" value="BPL_LplA_LipB"/>
    <property type="match status" value="1"/>
</dbReference>
<dbReference type="Pfam" id="PF02237">
    <property type="entry name" value="BPL_C"/>
    <property type="match status" value="1"/>
</dbReference>
<evidence type="ECO:0000313" key="6">
    <source>
        <dbReference type="Proteomes" id="UP000002408"/>
    </source>
</evidence>
<keyword evidence="6" id="KW-1185">Reference proteome</keyword>
<dbReference type="InterPro" id="IPR003142">
    <property type="entry name" value="BPL_C"/>
</dbReference>
<dbReference type="eggNOG" id="arCOG01940">
    <property type="taxonomic scope" value="Archaea"/>
</dbReference>
<dbReference type="SUPFAM" id="SSF50037">
    <property type="entry name" value="C-terminal domain of transcriptional repressors"/>
    <property type="match status" value="1"/>
</dbReference>
<dbReference type="InterPro" id="IPR036388">
    <property type="entry name" value="WH-like_DNA-bd_sf"/>
</dbReference>
<dbReference type="InterPro" id="IPR013196">
    <property type="entry name" value="HTH_11"/>
</dbReference>
<dbReference type="RefSeq" id="WP_012107354.1">
    <property type="nucleotide sequence ID" value="NC_009712.1"/>
</dbReference>
<dbReference type="NCBIfam" id="TIGR00121">
    <property type="entry name" value="birA_ligase"/>
    <property type="match status" value="1"/>
</dbReference>
<evidence type="ECO:0000313" key="5">
    <source>
        <dbReference type="EMBL" id="ABS56305.1"/>
    </source>
</evidence>
<evidence type="ECO:0000256" key="2">
    <source>
        <dbReference type="ARBA" id="ARBA00022741"/>
    </source>
</evidence>
<dbReference type="OrthoDB" id="46252at2157"/>
<dbReference type="Proteomes" id="UP000002408">
    <property type="component" value="Chromosome"/>
</dbReference>
<keyword evidence="3" id="KW-0067">ATP-binding</keyword>
<name>A7I994_METB6</name>
<dbReference type="AlphaFoldDB" id="A7I994"/>
<dbReference type="InterPro" id="IPR030855">
    <property type="entry name" value="Bifunct_BirA"/>
</dbReference>
<dbReference type="HAMAP" id="MF_00978">
    <property type="entry name" value="Bifunct_BirA"/>
    <property type="match status" value="1"/>
</dbReference>
<dbReference type="PROSITE" id="PS51733">
    <property type="entry name" value="BPL_LPL_CATALYTIC"/>
    <property type="match status" value="1"/>
</dbReference>
<dbReference type="HOGENOM" id="CLU_051096_0_0_2"/>
<dbReference type="GO" id="GO:0005737">
    <property type="term" value="C:cytoplasm"/>
    <property type="evidence" value="ECO:0007669"/>
    <property type="project" value="TreeGrafter"/>
</dbReference>
<dbReference type="InterPro" id="IPR008988">
    <property type="entry name" value="Transcriptional_repressor_C"/>
</dbReference>
<dbReference type="CDD" id="cd16442">
    <property type="entry name" value="BPL"/>
    <property type="match status" value="1"/>
</dbReference>
<sequence>MPDSAFKVMAVLEKADGPVSGEVISNELGITRAAVWKHINELRMMGYDISSSQKEGYRLTRMSNKLLPYEIHKKLHTKFIGKKMRYLENTPSTIWAGKQLCAEGDVEKMHGMVIIAEEQTGGVGRMGRAWVSPSGGIWVTVVLKPHIPIDHVFMITMAGSVAVARAIRKEFSLSALIKWPNDIFIGNKKVAGLLLELAAESDTVHYCLLGMGIDANISLAQFAPGLRDLITSISAELGHEVDRAAFLARVLKEFESQYLLVESGEYDTIIREWKSLSCTLEHRVDIRTLKNSFSGEAVDIDEFGALIIRKDNGKLERVIAGDCFHQ</sequence>
<dbReference type="KEGG" id="mbn:Mboo_1789"/>
<accession>A7I994</accession>
<organism evidence="5 6">
    <name type="scientific">Methanoregula boonei (strain DSM 21154 / JCM 14090 / 6A8)</name>
    <dbReference type="NCBI Taxonomy" id="456442"/>
    <lineage>
        <taxon>Archaea</taxon>
        <taxon>Methanobacteriati</taxon>
        <taxon>Methanobacteriota</taxon>
        <taxon>Stenosarchaea group</taxon>
        <taxon>Methanomicrobia</taxon>
        <taxon>Methanomicrobiales</taxon>
        <taxon>Methanoregulaceae</taxon>
        <taxon>Methanoregula</taxon>
    </lineage>
</organism>
<dbReference type="InterPro" id="IPR045864">
    <property type="entry name" value="aa-tRNA-synth_II/BPL/LPL"/>
</dbReference>
<evidence type="ECO:0000256" key="3">
    <source>
        <dbReference type="ARBA" id="ARBA00022840"/>
    </source>
</evidence>
<dbReference type="GO" id="GO:0005524">
    <property type="term" value="F:ATP binding"/>
    <property type="evidence" value="ECO:0007669"/>
    <property type="project" value="UniProtKB-KW"/>
</dbReference>
<dbReference type="STRING" id="456442.Mboo_1789"/>
<gene>
    <name evidence="5" type="ordered locus">Mboo_1789</name>
</gene>
<dbReference type="GO" id="GO:0006355">
    <property type="term" value="P:regulation of DNA-templated transcription"/>
    <property type="evidence" value="ECO:0007669"/>
    <property type="project" value="InterPro"/>
</dbReference>
<dbReference type="SUPFAM" id="SSF55681">
    <property type="entry name" value="Class II aaRS and biotin synthetases"/>
    <property type="match status" value="1"/>
</dbReference>
<dbReference type="Gene3D" id="2.30.30.100">
    <property type="match status" value="1"/>
</dbReference>
<dbReference type="GO" id="GO:0004077">
    <property type="term" value="F:biotin--[biotin carboxyl-carrier protein] ligase activity"/>
    <property type="evidence" value="ECO:0007669"/>
    <property type="project" value="InterPro"/>
</dbReference>
<dbReference type="GeneID" id="5410105"/>
<dbReference type="Gene3D" id="1.10.10.10">
    <property type="entry name" value="Winged helix-like DNA-binding domain superfamily/Winged helix DNA-binding domain"/>
    <property type="match status" value="1"/>
</dbReference>
<proteinExistence type="inferred from homology"/>
<feature type="domain" description="BPL/LPL catalytic" evidence="4">
    <location>
        <begin position="78"/>
        <end position="262"/>
    </location>
</feature>
<dbReference type="InterPro" id="IPR004408">
    <property type="entry name" value="Biotin_CoA_COase_ligase"/>
</dbReference>
<dbReference type="EMBL" id="CP000780">
    <property type="protein sequence ID" value="ABS56305.1"/>
    <property type="molecule type" value="Genomic_DNA"/>
</dbReference>
<reference evidence="6" key="1">
    <citation type="journal article" date="2015" name="Microbiology">
        <title>Genome of Methanoregula boonei 6A8 reveals adaptations to oligotrophic peatland environments.</title>
        <authorList>
            <person name="Braeuer S."/>
            <person name="Cadillo-Quiroz H."/>
            <person name="Kyrpides N."/>
            <person name="Woyke T."/>
            <person name="Goodwin L."/>
            <person name="Detter C."/>
            <person name="Podell S."/>
            <person name="Yavitt J.B."/>
            <person name="Zinder S.H."/>
        </authorList>
    </citation>
    <scope>NUCLEOTIDE SEQUENCE [LARGE SCALE GENOMIC DNA]</scope>
    <source>
        <strain evidence="6">DSM 21154 / JCM 14090 / 6A8</strain>
    </source>
</reference>
<dbReference type="PANTHER" id="PTHR12835:SF5">
    <property type="entry name" value="BIOTIN--PROTEIN LIGASE"/>
    <property type="match status" value="1"/>
</dbReference>
<keyword evidence="1 5" id="KW-0436">Ligase</keyword>
<evidence type="ECO:0000256" key="1">
    <source>
        <dbReference type="ARBA" id="ARBA00022598"/>
    </source>
</evidence>